<evidence type="ECO:0000313" key="1">
    <source>
        <dbReference type="EMBL" id="GBN95642.1"/>
    </source>
</evidence>
<sequence length="139" mass="15205">MAWSHSTSFQFSAHPLQPIHGGSMQTTLPVTLIPLGSCVYSSSPVEKGSPPRSAERASLPLPHFMVFAFVGEHHSPSPGSCFSFMTDRAAPNKSGAWCKLDLRGLETNLAQQNNLLLFAIYCIVQFGTVRMKGMHENDK</sequence>
<protein>
    <submittedName>
        <fullName evidence="1">Uncharacterized protein</fullName>
    </submittedName>
</protein>
<dbReference type="Proteomes" id="UP000499080">
    <property type="component" value="Unassembled WGS sequence"/>
</dbReference>
<dbReference type="EMBL" id="BGPR01026147">
    <property type="protein sequence ID" value="GBN95642.1"/>
    <property type="molecule type" value="Genomic_DNA"/>
</dbReference>
<gene>
    <name evidence="1" type="ORF">AVEN_198509_1</name>
</gene>
<accession>A0A4Y2T4W2</accession>
<name>A0A4Y2T4W2_ARAVE</name>
<dbReference type="AlphaFoldDB" id="A0A4Y2T4W2"/>
<reference evidence="1 2" key="1">
    <citation type="journal article" date="2019" name="Sci. Rep.">
        <title>Orb-weaving spider Araneus ventricosus genome elucidates the spidroin gene catalogue.</title>
        <authorList>
            <person name="Kono N."/>
            <person name="Nakamura H."/>
            <person name="Ohtoshi R."/>
            <person name="Moran D.A.P."/>
            <person name="Shinohara A."/>
            <person name="Yoshida Y."/>
            <person name="Fujiwara M."/>
            <person name="Mori M."/>
            <person name="Tomita M."/>
            <person name="Arakawa K."/>
        </authorList>
    </citation>
    <scope>NUCLEOTIDE SEQUENCE [LARGE SCALE GENOMIC DNA]</scope>
</reference>
<keyword evidence="2" id="KW-1185">Reference proteome</keyword>
<comment type="caution">
    <text evidence="1">The sequence shown here is derived from an EMBL/GenBank/DDBJ whole genome shotgun (WGS) entry which is preliminary data.</text>
</comment>
<proteinExistence type="predicted"/>
<organism evidence="1 2">
    <name type="scientific">Araneus ventricosus</name>
    <name type="common">Orbweaver spider</name>
    <name type="synonym">Epeira ventricosa</name>
    <dbReference type="NCBI Taxonomy" id="182803"/>
    <lineage>
        <taxon>Eukaryota</taxon>
        <taxon>Metazoa</taxon>
        <taxon>Ecdysozoa</taxon>
        <taxon>Arthropoda</taxon>
        <taxon>Chelicerata</taxon>
        <taxon>Arachnida</taxon>
        <taxon>Araneae</taxon>
        <taxon>Araneomorphae</taxon>
        <taxon>Entelegynae</taxon>
        <taxon>Araneoidea</taxon>
        <taxon>Araneidae</taxon>
        <taxon>Araneus</taxon>
    </lineage>
</organism>
<evidence type="ECO:0000313" key="2">
    <source>
        <dbReference type="Proteomes" id="UP000499080"/>
    </source>
</evidence>